<dbReference type="Proteomes" id="UP000670092">
    <property type="component" value="Unassembled WGS sequence"/>
</dbReference>
<gene>
    <name evidence="1" type="ORF">I7I52_11690</name>
</gene>
<proteinExistence type="predicted"/>
<comment type="caution">
    <text evidence="1">The sequence shown here is derived from an EMBL/GenBank/DDBJ whole genome shotgun (WGS) entry which is preliminary data.</text>
</comment>
<dbReference type="AlphaFoldDB" id="A0A8H7YDF4"/>
<protein>
    <submittedName>
        <fullName evidence="1">Uncharacterized protein</fullName>
    </submittedName>
</protein>
<dbReference type="EMBL" id="JAEVHI010000007">
    <property type="protein sequence ID" value="KAG5287805.1"/>
    <property type="molecule type" value="Genomic_DNA"/>
</dbReference>
<evidence type="ECO:0000313" key="2">
    <source>
        <dbReference type="Proteomes" id="UP000670092"/>
    </source>
</evidence>
<reference evidence="1 2" key="1">
    <citation type="submission" date="2021-01" db="EMBL/GenBank/DDBJ databases">
        <title>Chromosome-level genome assembly of a human fungal pathogen reveals clustering of transcriptionally co-regulated genes.</title>
        <authorList>
            <person name="Voorhies M."/>
            <person name="Cohen S."/>
            <person name="Shea T.P."/>
            <person name="Petrus S."/>
            <person name="Munoz J.F."/>
            <person name="Poplawski S."/>
            <person name="Goldman W.E."/>
            <person name="Michael T."/>
            <person name="Cuomo C.A."/>
            <person name="Sil A."/>
            <person name="Beyhan S."/>
        </authorList>
    </citation>
    <scope>NUCLEOTIDE SEQUENCE [LARGE SCALE GENOMIC DNA]</scope>
    <source>
        <strain evidence="1 2">G184AR</strain>
    </source>
</reference>
<sequence length="59" mass="6622">MAWRFSLPSNRRTPLLQIMQMRKATISPRAFVFSGIAALFSWSVIGIDAISTILHTMAL</sequence>
<dbReference type="VEuPathDB" id="FungiDB:I7I52_11690"/>
<organism evidence="1 2">
    <name type="scientific">Ajellomyces capsulatus</name>
    <name type="common">Darling's disease fungus</name>
    <name type="synonym">Histoplasma capsulatum</name>
    <dbReference type="NCBI Taxonomy" id="5037"/>
    <lineage>
        <taxon>Eukaryota</taxon>
        <taxon>Fungi</taxon>
        <taxon>Dikarya</taxon>
        <taxon>Ascomycota</taxon>
        <taxon>Pezizomycotina</taxon>
        <taxon>Eurotiomycetes</taxon>
        <taxon>Eurotiomycetidae</taxon>
        <taxon>Onygenales</taxon>
        <taxon>Ajellomycetaceae</taxon>
        <taxon>Histoplasma</taxon>
    </lineage>
</organism>
<name>A0A8H7YDF4_AJECA</name>
<accession>A0A8H7YDF4</accession>
<evidence type="ECO:0000313" key="1">
    <source>
        <dbReference type="EMBL" id="KAG5287805.1"/>
    </source>
</evidence>